<dbReference type="InterPro" id="IPR043502">
    <property type="entry name" value="DNA/RNA_pol_sf"/>
</dbReference>
<dbReference type="Gene3D" id="2.40.70.10">
    <property type="entry name" value="Acid Proteases"/>
    <property type="match status" value="1"/>
</dbReference>
<organism evidence="1 2">
    <name type="scientific">Rehmannia glutinosa</name>
    <name type="common">Chinese foxglove</name>
    <dbReference type="NCBI Taxonomy" id="99300"/>
    <lineage>
        <taxon>Eukaryota</taxon>
        <taxon>Viridiplantae</taxon>
        <taxon>Streptophyta</taxon>
        <taxon>Embryophyta</taxon>
        <taxon>Tracheophyta</taxon>
        <taxon>Spermatophyta</taxon>
        <taxon>Magnoliopsida</taxon>
        <taxon>eudicotyledons</taxon>
        <taxon>Gunneridae</taxon>
        <taxon>Pentapetalae</taxon>
        <taxon>asterids</taxon>
        <taxon>lamiids</taxon>
        <taxon>Lamiales</taxon>
        <taxon>Orobanchaceae</taxon>
        <taxon>Rehmannieae</taxon>
        <taxon>Rehmannia</taxon>
    </lineage>
</organism>
<dbReference type="EMBL" id="JABTTQ020003506">
    <property type="protein sequence ID" value="KAK6115523.1"/>
    <property type="molecule type" value="Genomic_DNA"/>
</dbReference>
<proteinExistence type="predicted"/>
<keyword evidence="2" id="KW-1185">Reference proteome</keyword>
<evidence type="ECO:0000313" key="1">
    <source>
        <dbReference type="EMBL" id="KAK6115523.1"/>
    </source>
</evidence>
<reference evidence="1 2" key="1">
    <citation type="journal article" date="2021" name="Comput. Struct. Biotechnol. J.">
        <title>De novo genome assembly of the potent medicinal plant Rehmannia glutinosa using nanopore technology.</title>
        <authorList>
            <person name="Ma L."/>
            <person name="Dong C."/>
            <person name="Song C."/>
            <person name="Wang X."/>
            <person name="Zheng X."/>
            <person name="Niu Y."/>
            <person name="Chen S."/>
            <person name="Feng W."/>
        </authorList>
    </citation>
    <scope>NUCLEOTIDE SEQUENCE [LARGE SCALE GENOMIC DNA]</scope>
    <source>
        <strain evidence="1">DH-2019</strain>
    </source>
</reference>
<dbReference type="PANTHER" id="PTHR15503">
    <property type="entry name" value="LDOC1 RELATED"/>
    <property type="match status" value="1"/>
</dbReference>
<dbReference type="InterPro" id="IPR021109">
    <property type="entry name" value="Peptidase_aspartic_dom_sf"/>
</dbReference>
<name>A0ABR0TZ70_REHGL</name>
<gene>
    <name evidence="1" type="ORF">DH2020_007792</name>
</gene>
<dbReference type="PANTHER" id="PTHR15503:SF45">
    <property type="entry name" value="RNA-DIRECTED DNA POLYMERASE HOMOLOG"/>
    <property type="match status" value="1"/>
</dbReference>
<sequence length="191" mass="21640">MLVCLEVSTPMGASQLKDIIYNACEVKIDEINFPVDLILLPISEYDVILGMNWLFTHYAQMDCHRKVEISGRARVKIAQIISAMIVKTAIARGAQGYLAFIINKPKVETQIHQVPIVSEYTYVFPQELTTIPLDREVEFYIEDSPGTAPIARTPYRMAPIELQELKTQLQKLMDVRIIRPSTSPCVGKFIV</sequence>
<dbReference type="Gene3D" id="3.10.10.10">
    <property type="entry name" value="HIV Type 1 Reverse Transcriptase, subunit A, domain 1"/>
    <property type="match status" value="1"/>
</dbReference>
<dbReference type="CDD" id="cd00303">
    <property type="entry name" value="retropepsin_like"/>
    <property type="match status" value="1"/>
</dbReference>
<dbReference type="Proteomes" id="UP001318860">
    <property type="component" value="Unassembled WGS sequence"/>
</dbReference>
<dbReference type="InterPro" id="IPR032567">
    <property type="entry name" value="RTL1-rel"/>
</dbReference>
<dbReference type="SUPFAM" id="SSF56672">
    <property type="entry name" value="DNA/RNA polymerases"/>
    <property type="match status" value="1"/>
</dbReference>
<protein>
    <submittedName>
        <fullName evidence="1">Uncharacterized protein</fullName>
    </submittedName>
</protein>
<dbReference type="Pfam" id="PF08284">
    <property type="entry name" value="RVP_2"/>
    <property type="match status" value="1"/>
</dbReference>
<comment type="caution">
    <text evidence="1">The sequence shown here is derived from an EMBL/GenBank/DDBJ whole genome shotgun (WGS) entry which is preliminary data.</text>
</comment>
<evidence type="ECO:0000313" key="2">
    <source>
        <dbReference type="Proteomes" id="UP001318860"/>
    </source>
</evidence>
<accession>A0ABR0TZ70</accession>